<dbReference type="InterPro" id="IPR005828">
    <property type="entry name" value="MFS_sugar_transport-like"/>
</dbReference>
<feature type="transmembrane region" description="Helical" evidence="10">
    <location>
        <begin position="84"/>
        <end position="111"/>
    </location>
</feature>
<dbReference type="PANTHER" id="PTHR48022">
    <property type="entry name" value="PLASTIDIC GLUCOSE TRANSPORTER 4"/>
    <property type="match status" value="1"/>
</dbReference>
<dbReference type="PROSITE" id="PS50850">
    <property type="entry name" value="MFS"/>
    <property type="match status" value="1"/>
</dbReference>
<dbReference type="OMA" id="MTLIMEG"/>
<dbReference type="HOGENOM" id="CLU_001265_11_5_1"/>
<dbReference type="PANTHER" id="PTHR48022:SF5">
    <property type="entry name" value="ALPHA-GLUCOSIDES PERMEASE MPH2-RELATED"/>
    <property type="match status" value="1"/>
</dbReference>
<dbReference type="Gene3D" id="1.20.1250.20">
    <property type="entry name" value="MFS general substrate transporter like domains"/>
    <property type="match status" value="1"/>
</dbReference>
<dbReference type="OrthoDB" id="6612291at2759"/>
<sequence>MTPITPKPHDDSVHANDEKQPQQSHSETITSASISKTISSTLPSASKCDSATPIFPRSASVAEATINAEHSMTLHQGIRQFPKAIAWSVVISLTLVMEGYSTILVPNLFAMDPFRRRFGDLLPNGSYEISANWQTALVNGGLAGQILGLFVTGTVAERIGYRHTLMVGLTAMNLFIFVTFFAGSKGVLLAGQCLLGMPWGMFQCVCTVYAADVCPVALRAYLTTWVNACWVLGQLIASIVMRGMISDMTEWSYRIPFGLQWIFPLPILVAVCFAPESPWWFIRQNRFADAKASLHRLRTKPKSVSDVEFDLVLVGTMEGMIETNDREQRMQTGTSYKDCFKGVDRRRTEITCMVWIIQILCGSTFMGFSTYFYEQAGIASSHAFTLSLAQFALGLIGVIISWALMSHFGRRTLYLSGQTLTCLFVLLIGILACIPQPHTNTTSTFTPLNWSIAALLLAFTLTYDATLGPICYALVSEMPSTRLRSKTIVLARNCYNVGGIVTNVITPRMLNPTAWGWGAKTGFFWAGTSVLGLGWSFWRLPEPKGRTFGELDELFERGVAAREFGGWAAGDKSSVEGEGGVKEGV</sequence>
<dbReference type="RefSeq" id="XP_001932666.2">
    <property type="nucleotide sequence ID" value="XM_001932631.2"/>
</dbReference>
<feature type="transmembrane region" description="Helical" evidence="10">
    <location>
        <begin position="384"/>
        <end position="405"/>
    </location>
</feature>
<feature type="transmembrane region" description="Helical" evidence="10">
    <location>
        <begin position="452"/>
        <end position="475"/>
    </location>
</feature>
<evidence type="ECO:0000256" key="4">
    <source>
        <dbReference type="ARBA" id="ARBA00022597"/>
    </source>
</evidence>
<dbReference type="GO" id="GO:0005351">
    <property type="term" value="F:carbohydrate:proton symporter activity"/>
    <property type="evidence" value="ECO:0007669"/>
    <property type="project" value="TreeGrafter"/>
</dbReference>
<evidence type="ECO:0000259" key="11">
    <source>
        <dbReference type="PROSITE" id="PS50850"/>
    </source>
</evidence>
<accession>B2VY43</accession>
<keyword evidence="5 10" id="KW-0812">Transmembrane</keyword>
<evidence type="ECO:0000256" key="10">
    <source>
        <dbReference type="SAM" id="Phobius"/>
    </source>
</evidence>
<feature type="transmembrane region" description="Helical" evidence="10">
    <location>
        <begin position="487"/>
        <end position="505"/>
    </location>
</feature>
<evidence type="ECO:0000313" key="12">
    <source>
        <dbReference type="EMBL" id="EDU44856.1"/>
    </source>
</evidence>
<evidence type="ECO:0000256" key="2">
    <source>
        <dbReference type="ARBA" id="ARBA00010992"/>
    </source>
</evidence>
<organism evidence="12 13">
    <name type="scientific">Pyrenophora tritici-repentis (strain Pt-1C-BFP)</name>
    <name type="common">Wheat tan spot fungus</name>
    <name type="synonym">Drechslera tritici-repentis</name>
    <dbReference type="NCBI Taxonomy" id="426418"/>
    <lineage>
        <taxon>Eukaryota</taxon>
        <taxon>Fungi</taxon>
        <taxon>Dikarya</taxon>
        <taxon>Ascomycota</taxon>
        <taxon>Pezizomycotina</taxon>
        <taxon>Dothideomycetes</taxon>
        <taxon>Pleosporomycetidae</taxon>
        <taxon>Pleosporales</taxon>
        <taxon>Pleosporineae</taxon>
        <taxon>Pleosporaceae</taxon>
        <taxon>Pyrenophora</taxon>
    </lineage>
</organism>
<dbReference type="InterPro" id="IPR020846">
    <property type="entry name" value="MFS_dom"/>
</dbReference>
<evidence type="ECO:0000256" key="5">
    <source>
        <dbReference type="ARBA" id="ARBA00022692"/>
    </source>
</evidence>
<evidence type="ECO:0000256" key="6">
    <source>
        <dbReference type="ARBA" id="ARBA00022989"/>
    </source>
</evidence>
<keyword evidence="7 10" id="KW-0472">Membrane</keyword>
<feature type="compositionally biased region" description="Basic and acidic residues" evidence="9">
    <location>
        <begin position="7"/>
        <end position="20"/>
    </location>
</feature>
<gene>
    <name evidence="12" type="ORF">PTRG_02333</name>
</gene>
<feature type="region of interest" description="Disordered" evidence="9">
    <location>
        <begin position="1"/>
        <end position="31"/>
    </location>
</feature>
<dbReference type="FunCoup" id="B2VY43">
    <property type="interactions" value="44"/>
</dbReference>
<dbReference type="Pfam" id="PF00083">
    <property type="entry name" value="Sugar_tr"/>
    <property type="match status" value="1"/>
</dbReference>
<keyword evidence="4" id="KW-0762">Sugar transport</keyword>
<dbReference type="GeneID" id="6340558"/>
<feature type="transmembrane region" description="Helical" evidence="10">
    <location>
        <begin position="222"/>
        <end position="241"/>
    </location>
</feature>
<dbReference type="FunFam" id="1.20.1250.20:FF:000254">
    <property type="entry name" value="MAL31p Maltose permease"/>
    <property type="match status" value="1"/>
</dbReference>
<dbReference type="InterPro" id="IPR003663">
    <property type="entry name" value="Sugar/inositol_transpt"/>
</dbReference>
<keyword evidence="6 10" id="KW-1133">Transmembrane helix</keyword>
<dbReference type="InterPro" id="IPR036259">
    <property type="entry name" value="MFS_trans_sf"/>
</dbReference>
<evidence type="ECO:0000313" key="13">
    <source>
        <dbReference type="Proteomes" id="UP000001471"/>
    </source>
</evidence>
<comment type="similarity">
    <text evidence="2 8">Belongs to the major facilitator superfamily. Sugar transporter (TC 2.A.1.1) family.</text>
</comment>
<feature type="transmembrane region" description="Helical" evidence="10">
    <location>
        <begin position="131"/>
        <end position="152"/>
    </location>
</feature>
<dbReference type="InterPro" id="IPR050360">
    <property type="entry name" value="MFS_Sugar_Transporters"/>
</dbReference>
<dbReference type="eggNOG" id="KOG0254">
    <property type="taxonomic scope" value="Eukaryota"/>
</dbReference>
<evidence type="ECO:0000256" key="8">
    <source>
        <dbReference type="RuleBase" id="RU003346"/>
    </source>
</evidence>
<dbReference type="KEGG" id="ptrr:6340558"/>
<name>B2VY43_PYRTR</name>
<dbReference type="NCBIfam" id="TIGR00879">
    <property type="entry name" value="SP"/>
    <property type="match status" value="1"/>
</dbReference>
<evidence type="ECO:0000256" key="3">
    <source>
        <dbReference type="ARBA" id="ARBA00022448"/>
    </source>
</evidence>
<feature type="transmembrane region" description="Helical" evidence="10">
    <location>
        <begin position="189"/>
        <end position="210"/>
    </location>
</feature>
<feature type="domain" description="Major facilitator superfamily (MFS) profile" evidence="11">
    <location>
        <begin position="87"/>
        <end position="544"/>
    </location>
</feature>
<evidence type="ECO:0000256" key="9">
    <source>
        <dbReference type="SAM" id="MobiDB-lite"/>
    </source>
</evidence>
<dbReference type="GO" id="GO:0016020">
    <property type="term" value="C:membrane"/>
    <property type="evidence" value="ECO:0007669"/>
    <property type="project" value="UniProtKB-SubCell"/>
</dbReference>
<feature type="transmembrane region" description="Helical" evidence="10">
    <location>
        <begin position="164"/>
        <end position="183"/>
    </location>
</feature>
<evidence type="ECO:0000256" key="1">
    <source>
        <dbReference type="ARBA" id="ARBA00004141"/>
    </source>
</evidence>
<comment type="subcellular location">
    <subcellularLocation>
        <location evidence="1">Membrane</location>
        <topology evidence="1">Multi-pass membrane protein</topology>
    </subcellularLocation>
</comment>
<feature type="transmembrane region" description="Helical" evidence="10">
    <location>
        <begin position="261"/>
        <end position="282"/>
    </location>
</feature>
<dbReference type="SUPFAM" id="SSF103473">
    <property type="entry name" value="MFS general substrate transporter"/>
    <property type="match status" value="1"/>
</dbReference>
<evidence type="ECO:0000256" key="7">
    <source>
        <dbReference type="ARBA" id="ARBA00023136"/>
    </source>
</evidence>
<protein>
    <submittedName>
        <fullName evidence="12">Maltose permease MAL61</fullName>
    </submittedName>
</protein>
<dbReference type="Proteomes" id="UP000001471">
    <property type="component" value="Unassembled WGS sequence"/>
</dbReference>
<keyword evidence="3 8" id="KW-0813">Transport</keyword>
<feature type="transmembrane region" description="Helical" evidence="10">
    <location>
        <begin position="350"/>
        <end position="372"/>
    </location>
</feature>
<dbReference type="InParanoid" id="B2VY43"/>
<feature type="transmembrane region" description="Helical" evidence="10">
    <location>
        <begin position="412"/>
        <end position="432"/>
    </location>
</feature>
<proteinExistence type="inferred from homology"/>
<dbReference type="EMBL" id="DS231616">
    <property type="protein sequence ID" value="EDU44856.1"/>
    <property type="molecule type" value="Genomic_DNA"/>
</dbReference>
<dbReference type="AlphaFoldDB" id="B2VY43"/>
<feature type="transmembrane region" description="Helical" evidence="10">
    <location>
        <begin position="517"/>
        <end position="538"/>
    </location>
</feature>
<reference evidence="13" key="1">
    <citation type="journal article" date="2013" name="G3 (Bethesda)">
        <title>Comparative genomics of a plant-pathogenic fungus, Pyrenophora tritici-repentis, reveals transduplication and the impact of repeat elements on pathogenicity and population divergence.</title>
        <authorList>
            <person name="Manning V.A."/>
            <person name="Pandelova I."/>
            <person name="Dhillon B."/>
            <person name="Wilhelm L.J."/>
            <person name="Goodwin S.B."/>
            <person name="Berlin A.M."/>
            <person name="Figueroa M."/>
            <person name="Freitag M."/>
            <person name="Hane J.K."/>
            <person name="Henrissat B."/>
            <person name="Holman W.H."/>
            <person name="Kodira C.D."/>
            <person name="Martin J."/>
            <person name="Oliver R.P."/>
            <person name="Robbertse B."/>
            <person name="Schackwitz W."/>
            <person name="Schwartz D.C."/>
            <person name="Spatafora J.W."/>
            <person name="Turgeon B.G."/>
            <person name="Yandava C."/>
            <person name="Young S."/>
            <person name="Zhou S."/>
            <person name="Zeng Q."/>
            <person name="Grigoriev I.V."/>
            <person name="Ma L.-J."/>
            <person name="Ciuffetti L.M."/>
        </authorList>
    </citation>
    <scope>NUCLEOTIDE SEQUENCE [LARGE SCALE GENOMIC DNA]</scope>
    <source>
        <strain evidence="13">Pt-1C-BFP</strain>
    </source>
</reference>